<dbReference type="GO" id="GO:0005524">
    <property type="term" value="F:ATP binding"/>
    <property type="evidence" value="ECO:0007669"/>
    <property type="project" value="InterPro"/>
</dbReference>
<feature type="domain" description="HPr kinase/phosphorylase C-terminal" evidence="1">
    <location>
        <begin position="7"/>
        <end position="88"/>
    </location>
</feature>
<evidence type="ECO:0000259" key="1">
    <source>
        <dbReference type="Pfam" id="PF07475"/>
    </source>
</evidence>
<protein>
    <submittedName>
        <fullName evidence="2">HPr kinase/phosphatase-like protein</fullName>
    </submittedName>
</protein>
<reference evidence="2" key="1">
    <citation type="journal article" date="2016" name="Appl. Environ. Microbiol.">
        <title>Functional Metagenomics of a Biostimulated Petroleum-Contaminated Soil Reveals an Extraordinary Diversity of Extradiol Dioxygenases.</title>
        <authorList>
            <person name="Terron-Gonzalez L."/>
            <person name="Martin-Cabello G."/>
            <person name="Ferrer M."/>
            <person name="Santero E."/>
        </authorList>
    </citation>
    <scope>NUCLEOTIDE SEQUENCE</scope>
</reference>
<keyword evidence="2" id="KW-0808">Transferase</keyword>
<dbReference type="EMBL" id="KU144983">
    <property type="protein sequence ID" value="AMK59386.1"/>
    <property type="molecule type" value="Genomic_DNA"/>
</dbReference>
<dbReference type="SUPFAM" id="SSF53795">
    <property type="entry name" value="PEP carboxykinase-like"/>
    <property type="match status" value="1"/>
</dbReference>
<dbReference type="Pfam" id="PF07475">
    <property type="entry name" value="Hpr_kinase_C"/>
    <property type="match status" value="1"/>
</dbReference>
<dbReference type="InterPro" id="IPR027417">
    <property type="entry name" value="P-loop_NTPase"/>
</dbReference>
<dbReference type="Gene3D" id="3.40.50.300">
    <property type="entry name" value="P-loop containing nucleotide triphosphate hydrolases"/>
    <property type="match status" value="1"/>
</dbReference>
<evidence type="ECO:0000313" key="2">
    <source>
        <dbReference type="EMBL" id="AMK59386.1"/>
    </source>
</evidence>
<dbReference type="GO" id="GO:0006109">
    <property type="term" value="P:regulation of carbohydrate metabolic process"/>
    <property type="evidence" value="ECO:0007669"/>
    <property type="project" value="InterPro"/>
</dbReference>
<name>A0A126SYJ3_9BACT</name>
<dbReference type="AlphaFoldDB" id="A0A126SYJ3"/>
<organism evidence="2">
    <name type="scientific">uncultured bacterium UPO57</name>
    <dbReference type="NCBI Taxonomy" id="1776980"/>
    <lineage>
        <taxon>Bacteria</taxon>
        <taxon>environmental samples</taxon>
    </lineage>
</organism>
<accession>A0A126SYJ3</accession>
<keyword evidence="2" id="KW-0418">Kinase</keyword>
<sequence length="152" mass="15638">MDAPGHIHGVAVAVAVDPDGPLAGALLLGPPGAGKSALALSLIEACPYGRTALVADDVVMISAEGGAVFARAPEKIRGLIELRGYGPARVRAAPRTRLVAAFEIAGDVPRLPQPVTRRFGGAEVPAWPFAREGDAPARIRLILRSILGGQTP</sequence>
<dbReference type="GO" id="GO:0000155">
    <property type="term" value="F:phosphorelay sensor kinase activity"/>
    <property type="evidence" value="ECO:0007669"/>
    <property type="project" value="InterPro"/>
</dbReference>
<proteinExistence type="predicted"/>
<dbReference type="InterPro" id="IPR011104">
    <property type="entry name" value="Hpr_kin/Pase_C"/>
</dbReference>